<sequence>MDSISINKGGALSIAGEVVDVEQIENTVAEISGDYSSPEEFFNAFFKLLEKLGNATRIAVIYLVFPYFLSIVANLTTPLYEEWWKEYAGGDHRAAKKEIVREANEVYRPEELNGYRFVYATILHVRSSGSISSEIIDKLYLGKTVKIIERVKRWSHVEYQDSDSGEPKQGWVFSRYLEKFRH</sequence>
<dbReference type="PROSITE" id="PS51781">
    <property type="entry name" value="SH3B"/>
    <property type="match status" value="1"/>
</dbReference>
<reference evidence="2 3" key="1">
    <citation type="journal article" date="2021" name="Syst. Appl. Microbiol.">
        <title>Pseudomonas lalucatii sp. nov. isolated from Vallgornera, a karstic cave in Mallorca, Western Mediterranean.</title>
        <authorList>
            <person name="Busquets A."/>
            <person name="Mulet M."/>
            <person name="Gomila M."/>
            <person name="Garcia-Valdes E."/>
        </authorList>
    </citation>
    <scope>NUCLEOTIDE SEQUENCE [LARGE SCALE GENOMIC DNA]</scope>
    <source>
        <strain evidence="2 3">R1b54</strain>
    </source>
</reference>
<dbReference type="Gene3D" id="2.30.30.40">
    <property type="entry name" value="SH3 Domains"/>
    <property type="match status" value="1"/>
</dbReference>
<protein>
    <submittedName>
        <fullName evidence="2">SH3 domain-containing protein</fullName>
    </submittedName>
</protein>
<dbReference type="InterPro" id="IPR003646">
    <property type="entry name" value="SH3-like_bac-type"/>
</dbReference>
<dbReference type="Pfam" id="PF08239">
    <property type="entry name" value="SH3_3"/>
    <property type="match status" value="1"/>
</dbReference>
<comment type="caution">
    <text evidence="2">The sequence shown here is derived from an EMBL/GenBank/DDBJ whole genome shotgun (WGS) entry which is preliminary data.</text>
</comment>
<evidence type="ECO:0000259" key="1">
    <source>
        <dbReference type="PROSITE" id="PS51781"/>
    </source>
</evidence>
<evidence type="ECO:0000313" key="2">
    <source>
        <dbReference type="EMBL" id="MBS7662639.1"/>
    </source>
</evidence>
<dbReference type="RefSeq" id="WP_213639936.1">
    <property type="nucleotide sequence ID" value="NZ_JADPMV010000001.1"/>
</dbReference>
<dbReference type="EMBL" id="JADPMV010000001">
    <property type="protein sequence ID" value="MBS7662639.1"/>
    <property type="molecule type" value="Genomic_DNA"/>
</dbReference>
<name>A0ABS5Q3C9_9PSED</name>
<keyword evidence="3" id="KW-1185">Reference proteome</keyword>
<dbReference type="Proteomes" id="UP001196601">
    <property type="component" value="Unassembled WGS sequence"/>
</dbReference>
<proteinExistence type="predicted"/>
<evidence type="ECO:0000313" key="3">
    <source>
        <dbReference type="Proteomes" id="UP001196601"/>
    </source>
</evidence>
<gene>
    <name evidence="2" type="ORF">I0D00_11915</name>
</gene>
<feature type="domain" description="SH3b" evidence="1">
    <location>
        <begin position="113"/>
        <end position="181"/>
    </location>
</feature>
<accession>A0ABS5Q3C9</accession>
<organism evidence="2 3">
    <name type="scientific">Pseudomonas lalucatii</name>
    <dbReference type="NCBI Taxonomy" id="1424203"/>
    <lineage>
        <taxon>Bacteria</taxon>
        <taxon>Pseudomonadati</taxon>
        <taxon>Pseudomonadota</taxon>
        <taxon>Gammaproteobacteria</taxon>
        <taxon>Pseudomonadales</taxon>
        <taxon>Pseudomonadaceae</taxon>
        <taxon>Pseudomonas</taxon>
    </lineage>
</organism>